<protein>
    <submittedName>
        <fullName evidence="1">DUF2188 domain-containing protein</fullName>
    </submittedName>
</protein>
<gene>
    <name evidence="1" type="ORF">ACFPKY_07630</name>
</gene>
<sequence length="73" mass="8261">MGEPIETYCEEGRWRNSVGLHGPVTGEFGTREAALEAGRDEARVRGVLHIVRDLEGKAVERRRYPRRSEELPG</sequence>
<dbReference type="Proteomes" id="UP001595956">
    <property type="component" value="Unassembled WGS sequence"/>
</dbReference>
<name>A0ABW0MXB3_9ACTN</name>
<evidence type="ECO:0000313" key="2">
    <source>
        <dbReference type="Proteomes" id="UP001595956"/>
    </source>
</evidence>
<dbReference type="Pfam" id="PF09954">
    <property type="entry name" value="DUF2188"/>
    <property type="match status" value="1"/>
</dbReference>
<organism evidence="1 2">
    <name type="scientific">Nocardioides caricicola</name>
    <dbReference type="NCBI Taxonomy" id="634770"/>
    <lineage>
        <taxon>Bacteria</taxon>
        <taxon>Bacillati</taxon>
        <taxon>Actinomycetota</taxon>
        <taxon>Actinomycetes</taxon>
        <taxon>Propionibacteriales</taxon>
        <taxon>Nocardioidaceae</taxon>
        <taxon>Nocardioides</taxon>
    </lineage>
</organism>
<keyword evidence="2" id="KW-1185">Reference proteome</keyword>
<evidence type="ECO:0000313" key="1">
    <source>
        <dbReference type="EMBL" id="MFC5492965.1"/>
    </source>
</evidence>
<accession>A0ABW0MXB3</accession>
<dbReference type="InterPro" id="IPR018691">
    <property type="entry name" value="DUF2188"/>
</dbReference>
<reference evidence="2" key="1">
    <citation type="journal article" date="2019" name="Int. J. Syst. Evol. Microbiol.">
        <title>The Global Catalogue of Microorganisms (GCM) 10K type strain sequencing project: providing services to taxonomists for standard genome sequencing and annotation.</title>
        <authorList>
            <consortium name="The Broad Institute Genomics Platform"/>
            <consortium name="The Broad Institute Genome Sequencing Center for Infectious Disease"/>
            <person name="Wu L."/>
            <person name="Ma J."/>
        </authorList>
    </citation>
    <scope>NUCLEOTIDE SEQUENCE [LARGE SCALE GENOMIC DNA]</scope>
    <source>
        <strain evidence="2">KACC 13778</strain>
    </source>
</reference>
<dbReference type="RefSeq" id="WP_345171638.1">
    <property type="nucleotide sequence ID" value="NZ_BAABFQ010000003.1"/>
</dbReference>
<proteinExistence type="predicted"/>
<dbReference type="EMBL" id="JBHSMD010000002">
    <property type="protein sequence ID" value="MFC5492965.1"/>
    <property type="molecule type" value="Genomic_DNA"/>
</dbReference>
<comment type="caution">
    <text evidence="1">The sequence shown here is derived from an EMBL/GenBank/DDBJ whole genome shotgun (WGS) entry which is preliminary data.</text>
</comment>